<dbReference type="NCBIfam" id="TIGR00062">
    <property type="entry name" value="L27"/>
    <property type="match status" value="1"/>
</dbReference>
<dbReference type="RefSeq" id="WP_167199109.1">
    <property type="nucleotide sequence ID" value="NZ_JAAORB010000038.1"/>
</dbReference>
<dbReference type="AlphaFoldDB" id="A0A967BCP2"/>
<dbReference type="PROSITE" id="PS00831">
    <property type="entry name" value="RIBOSOMAL_L27"/>
    <property type="match status" value="1"/>
</dbReference>
<dbReference type="Proteomes" id="UP000639775">
    <property type="component" value="Unassembled WGS sequence"/>
</dbReference>
<dbReference type="SUPFAM" id="SSF110324">
    <property type="entry name" value="Ribosomal L27 protein-like"/>
    <property type="match status" value="1"/>
</dbReference>
<dbReference type="PRINTS" id="PR00063">
    <property type="entry name" value="RIBOSOMALL27"/>
</dbReference>
<dbReference type="GO" id="GO:0003735">
    <property type="term" value="F:structural constituent of ribosome"/>
    <property type="evidence" value="ECO:0007669"/>
    <property type="project" value="InterPro"/>
</dbReference>
<dbReference type="GO" id="GO:0022625">
    <property type="term" value="C:cytosolic large ribosomal subunit"/>
    <property type="evidence" value="ECO:0007669"/>
    <property type="project" value="TreeGrafter"/>
</dbReference>
<reference evidence="7" key="1">
    <citation type="submission" date="2020-03" db="EMBL/GenBank/DDBJ databases">
        <title>Roseovarius gahaiensis sp. nov., isolated from Gahai Saline Lake, China.</title>
        <authorList>
            <person name="Sun X."/>
        </authorList>
    </citation>
    <scope>NUCLEOTIDE SEQUENCE</scope>
    <source>
        <strain evidence="7">GH877</strain>
    </source>
</reference>
<dbReference type="FunFam" id="2.40.50.100:FF:000020">
    <property type="entry name" value="50S ribosomal protein L27"/>
    <property type="match status" value="1"/>
</dbReference>
<dbReference type="PANTHER" id="PTHR15893:SF0">
    <property type="entry name" value="LARGE RIBOSOMAL SUBUNIT PROTEIN BL27M"/>
    <property type="match status" value="1"/>
</dbReference>
<gene>
    <name evidence="5 7" type="primary">rpmA</name>
    <name evidence="7" type="ORF">HAT86_14040</name>
</gene>
<keyword evidence="3 5" id="KW-0687">Ribonucleoprotein</keyword>
<evidence type="ECO:0000313" key="7">
    <source>
        <dbReference type="EMBL" id="NHQ75577.1"/>
    </source>
</evidence>
<sequence length="89" mass="9414">MAHKKAGGSSRNGRDSAGRRLGVKKYGGQAVNPGNIIVRQRGNKFWPGAGVGQGKDHTLFATVEGDVKFHKGLKGRTFISVLPLAEAAE</sequence>
<dbReference type="Gene3D" id="2.40.50.100">
    <property type="match status" value="1"/>
</dbReference>
<protein>
    <recommendedName>
        <fullName evidence="4 5">Large ribosomal subunit protein bL27</fullName>
    </recommendedName>
</protein>
<dbReference type="PANTHER" id="PTHR15893">
    <property type="entry name" value="RIBOSOMAL PROTEIN L27"/>
    <property type="match status" value="1"/>
</dbReference>
<comment type="similarity">
    <text evidence="1 5">Belongs to the bacterial ribosomal protein bL27 family.</text>
</comment>
<evidence type="ECO:0000313" key="8">
    <source>
        <dbReference type="Proteomes" id="UP000639775"/>
    </source>
</evidence>
<feature type="region of interest" description="Disordered" evidence="6">
    <location>
        <begin position="1"/>
        <end position="26"/>
    </location>
</feature>
<evidence type="ECO:0000256" key="5">
    <source>
        <dbReference type="HAMAP-Rule" id="MF_00539"/>
    </source>
</evidence>
<dbReference type="InterPro" id="IPR018261">
    <property type="entry name" value="Ribosomal_bL27_CS"/>
</dbReference>
<dbReference type="HAMAP" id="MF_00539">
    <property type="entry name" value="Ribosomal_bL27"/>
    <property type="match status" value="1"/>
</dbReference>
<evidence type="ECO:0000256" key="3">
    <source>
        <dbReference type="ARBA" id="ARBA00023274"/>
    </source>
</evidence>
<accession>A0A967BCP2</accession>
<organism evidence="7 8">
    <name type="scientific">Roseovarius gahaiensis</name>
    <dbReference type="NCBI Taxonomy" id="2716691"/>
    <lineage>
        <taxon>Bacteria</taxon>
        <taxon>Pseudomonadati</taxon>
        <taxon>Pseudomonadota</taxon>
        <taxon>Alphaproteobacteria</taxon>
        <taxon>Rhodobacterales</taxon>
        <taxon>Roseobacteraceae</taxon>
        <taxon>Roseovarius</taxon>
    </lineage>
</organism>
<evidence type="ECO:0000256" key="2">
    <source>
        <dbReference type="ARBA" id="ARBA00022980"/>
    </source>
</evidence>
<dbReference type="InterPro" id="IPR001684">
    <property type="entry name" value="Ribosomal_bL27"/>
</dbReference>
<evidence type="ECO:0000256" key="6">
    <source>
        <dbReference type="SAM" id="MobiDB-lite"/>
    </source>
</evidence>
<evidence type="ECO:0000256" key="4">
    <source>
        <dbReference type="ARBA" id="ARBA00035175"/>
    </source>
</evidence>
<keyword evidence="2 5" id="KW-0689">Ribosomal protein</keyword>
<dbReference type="GO" id="GO:0006412">
    <property type="term" value="P:translation"/>
    <property type="evidence" value="ECO:0007669"/>
    <property type="project" value="UniProtKB-UniRule"/>
</dbReference>
<dbReference type="Pfam" id="PF01016">
    <property type="entry name" value="Ribosomal_L27"/>
    <property type="match status" value="1"/>
</dbReference>
<name>A0A967BCP2_9RHOB</name>
<proteinExistence type="inferred from homology"/>
<evidence type="ECO:0000256" key="1">
    <source>
        <dbReference type="ARBA" id="ARBA00010797"/>
    </source>
</evidence>
<keyword evidence="8" id="KW-1185">Reference proteome</keyword>
<dbReference type="EMBL" id="JAAORB010000038">
    <property type="protein sequence ID" value="NHQ75577.1"/>
    <property type="molecule type" value="Genomic_DNA"/>
</dbReference>
<comment type="caution">
    <text evidence="7">The sequence shown here is derived from an EMBL/GenBank/DDBJ whole genome shotgun (WGS) entry which is preliminary data.</text>
</comment>